<evidence type="ECO:0000313" key="2">
    <source>
        <dbReference type="Proteomes" id="UP001348805"/>
    </source>
</evidence>
<keyword evidence="2" id="KW-1185">Reference proteome</keyword>
<accession>A0ABZ0Z0D6</accession>
<reference evidence="1 2" key="1">
    <citation type="submission" date="2023-11" db="EMBL/GenBank/DDBJ databases">
        <authorList>
            <person name="Cook R."/>
            <person name="Crisci M."/>
            <person name="Pye H."/>
            <person name="Adriaenssens E."/>
            <person name="Santini J."/>
        </authorList>
    </citation>
    <scope>NUCLEOTIDE SEQUENCE [LARGE SCALE GENOMIC DNA]</scope>
    <source>
        <strain evidence="1">Lak_Megaphage_RVC_AP3_GC26</strain>
    </source>
</reference>
<dbReference type="EMBL" id="OR769219">
    <property type="protein sequence ID" value="WQJ51573.1"/>
    <property type="molecule type" value="Genomic_DNA"/>
</dbReference>
<protein>
    <submittedName>
        <fullName evidence="1">Uncharacterized protein</fullName>
    </submittedName>
</protein>
<sequence>MRQFNNIYKNNVDIYADSFNWYEQVRCACMLRDIVNS</sequence>
<dbReference type="Proteomes" id="UP001348805">
    <property type="component" value="Segment"/>
</dbReference>
<organism evidence="1 2">
    <name type="scientific">phage Lak_Megaphage_RVC_AP3_GC26</name>
    <dbReference type="NCBI Taxonomy" id="3109225"/>
    <lineage>
        <taxon>Viruses</taxon>
        <taxon>Duplodnaviria</taxon>
        <taxon>Heunggongvirae</taxon>
        <taxon>Uroviricota</taxon>
        <taxon>Caudoviricetes</taxon>
        <taxon>Caudoviricetes code 15 clade</taxon>
    </lineage>
</organism>
<proteinExistence type="predicted"/>
<evidence type="ECO:0000313" key="1">
    <source>
        <dbReference type="EMBL" id="WQJ51573.1"/>
    </source>
</evidence>
<name>A0ABZ0Z0D6_9CAUD</name>